<dbReference type="AlphaFoldDB" id="E1QGV0"/>
<dbReference type="HOGENOM" id="CLU_1515533_0_0_7"/>
<dbReference type="RefSeq" id="WP_013258246.1">
    <property type="nucleotide sequence ID" value="NC_014365.1"/>
</dbReference>
<feature type="chain" id="PRO_5003150257" evidence="1">
    <location>
        <begin position="30"/>
        <end position="177"/>
    </location>
</feature>
<gene>
    <name evidence="2" type="ordered locus">Deba_1425</name>
</gene>
<dbReference type="InterPro" id="IPR011990">
    <property type="entry name" value="TPR-like_helical_dom_sf"/>
</dbReference>
<dbReference type="EMBL" id="CP002085">
    <property type="protein sequence ID" value="ADK84793.1"/>
    <property type="molecule type" value="Genomic_DNA"/>
</dbReference>
<protein>
    <submittedName>
        <fullName evidence="2">Uncharacterized protein</fullName>
    </submittedName>
</protein>
<keyword evidence="1" id="KW-0732">Signal</keyword>
<accession>E1QGV0</accession>
<feature type="signal peptide" evidence="1">
    <location>
        <begin position="1"/>
        <end position="29"/>
    </location>
</feature>
<evidence type="ECO:0000313" key="2">
    <source>
        <dbReference type="EMBL" id="ADK84793.1"/>
    </source>
</evidence>
<dbReference type="Gene3D" id="1.25.40.10">
    <property type="entry name" value="Tetratricopeptide repeat domain"/>
    <property type="match status" value="1"/>
</dbReference>
<dbReference type="Proteomes" id="UP000009047">
    <property type="component" value="Chromosome"/>
</dbReference>
<keyword evidence="3" id="KW-1185">Reference proteome</keyword>
<dbReference type="KEGG" id="dbr:Deba_1425"/>
<organism evidence="2 3">
    <name type="scientific">Desulfarculus baarsii (strain ATCC 33931 / DSM 2075 / LMG 7858 / VKM B-1802 / 2st14)</name>
    <dbReference type="NCBI Taxonomy" id="644282"/>
    <lineage>
        <taxon>Bacteria</taxon>
        <taxon>Pseudomonadati</taxon>
        <taxon>Thermodesulfobacteriota</taxon>
        <taxon>Desulfarculia</taxon>
        <taxon>Desulfarculales</taxon>
        <taxon>Desulfarculaceae</taxon>
        <taxon>Desulfarculus</taxon>
    </lineage>
</organism>
<evidence type="ECO:0000313" key="3">
    <source>
        <dbReference type="Proteomes" id="UP000009047"/>
    </source>
</evidence>
<dbReference type="SUPFAM" id="SSF48452">
    <property type="entry name" value="TPR-like"/>
    <property type="match status" value="1"/>
</dbReference>
<name>E1QGV0_DESB2</name>
<reference evidence="2 3" key="1">
    <citation type="journal article" date="2010" name="Stand. Genomic Sci.">
        <title>Complete genome sequence of Desulfarculus baarsii type strain (2st14).</title>
        <authorList>
            <person name="Sun H."/>
            <person name="Spring S."/>
            <person name="Lapidus A."/>
            <person name="Davenport K."/>
            <person name="Del Rio T.G."/>
            <person name="Tice H."/>
            <person name="Nolan M."/>
            <person name="Copeland A."/>
            <person name="Cheng J.F."/>
            <person name="Lucas S."/>
            <person name="Tapia R."/>
            <person name="Goodwin L."/>
            <person name="Pitluck S."/>
            <person name="Ivanova N."/>
            <person name="Pagani I."/>
            <person name="Mavromatis K."/>
            <person name="Ovchinnikova G."/>
            <person name="Pati A."/>
            <person name="Chen A."/>
            <person name="Palaniappan K."/>
            <person name="Hauser L."/>
            <person name="Chang Y.J."/>
            <person name="Jeffries C.D."/>
            <person name="Detter J.C."/>
            <person name="Han C."/>
            <person name="Rohde M."/>
            <person name="Brambilla E."/>
            <person name="Goker M."/>
            <person name="Woyke T."/>
            <person name="Bristow J."/>
            <person name="Eisen J.A."/>
            <person name="Markowitz V."/>
            <person name="Hugenholtz P."/>
            <person name="Kyrpides N.C."/>
            <person name="Klenk H.P."/>
            <person name="Land M."/>
        </authorList>
    </citation>
    <scope>NUCLEOTIDE SEQUENCE [LARGE SCALE GENOMIC DNA]</scope>
    <source>
        <strain evidence="3">ATCC 33931 / DSM 2075 / LMG 7858 / VKM B-1802 / 2st14</strain>
    </source>
</reference>
<proteinExistence type="predicted"/>
<evidence type="ECO:0000256" key="1">
    <source>
        <dbReference type="SAM" id="SignalP"/>
    </source>
</evidence>
<sequence>MKYFRPMTIALTALALAVTITLTMTTASGADQAQQVKKVVEAEQSGDYQKLLAACNAALKSGQLDWAHELYVQQNRAMAYYVQHKFDLSAADFSRIIDKRERVIAYYSLNADEQIYKVLRQMLTAAYLMRSIINEQIGKTQQALDDLEAYFKVSQVNPDKTDLERRRNLKKKLGQLK</sequence>